<proteinExistence type="predicted"/>
<reference evidence="1" key="1">
    <citation type="submission" date="2024-04" db="EMBL/GenBank/DDBJ databases">
        <title>Mariniflexile litorale, isolated from the shallow sediments of the Sea of Japan.</title>
        <authorList>
            <person name="Romanenko L."/>
            <person name="Isaeva M."/>
        </authorList>
    </citation>
    <scope>NUCLEOTIDE SEQUENCE [LARGE SCALE GENOMIC DNA]</scope>
    <source>
        <strain evidence="1">KMM 9835</strain>
    </source>
</reference>
<dbReference type="AlphaFoldDB" id="A0AAU7EKC9"/>
<dbReference type="Proteomes" id="UP001224325">
    <property type="component" value="Chromosome"/>
</dbReference>
<keyword evidence="2" id="KW-1185">Reference proteome</keyword>
<gene>
    <name evidence="1" type="ORF">QLS71_007385</name>
</gene>
<accession>A0AAU7EKC9</accession>
<organism evidence="1 2">
    <name type="scientific">Mariniflexile litorale</name>
    <dbReference type="NCBI Taxonomy" id="3045158"/>
    <lineage>
        <taxon>Bacteria</taxon>
        <taxon>Pseudomonadati</taxon>
        <taxon>Bacteroidota</taxon>
        <taxon>Flavobacteriia</taxon>
        <taxon>Flavobacteriales</taxon>
        <taxon>Flavobacteriaceae</taxon>
        <taxon>Mariniflexile</taxon>
    </lineage>
</organism>
<protein>
    <submittedName>
        <fullName evidence="1">Uncharacterized protein</fullName>
    </submittedName>
</protein>
<evidence type="ECO:0000313" key="2">
    <source>
        <dbReference type="Proteomes" id="UP001224325"/>
    </source>
</evidence>
<name>A0AAU7EKC9_9FLAO</name>
<sequence length="60" mass="6643">METGTKNTGYTATSAIFDTTAIESPYYETSSIKGTLIDEMKNNLLIIDEPILIKTEVILE</sequence>
<dbReference type="EMBL" id="CP155618">
    <property type="protein sequence ID" value="XBL15830.1"/>
    <property type="molecule type" value="Genomic_DNA"/>
</dbReference>
<evidence type="ECO:0000313" key="1">
    <source>
        <dbReference type="EMBL" id="XBL15830.1"/>
    </source>
</evidence>
<dbReference type="RefSeq" id="WP_308991672.1">
    <property type="nucleotide sequence ID" value="NZ_CP155618.1"/>
</dbReference>
<dbReference type="KEGG" id="mlil:QLS71_007385"/>